<evidence type="ECO:0000313" key="1">
    <source>
        <dbReference type="EMBL" id="CAL5979544.1"/>
    </source>
</evidence>
<evidence type="ECO:0000313" key="2">
    <source>
        <dbReference type="Proteomes" id="UP001642409"/>
    </source>
</evidence>
<comment type="caution">
    <text evidence="1">The sequence shown here is derived from an EMBL/GenBank/DDBJ whole genome shotgun (WGS) entry which is preliminary data.</text>
</comment>
<gene>
    <name evidence="1" type="ORF">HINF_LOCUS5691</name>
</gene>
<accession>A0ABP1GUL6</accession>
<sequence>MRQQQQIYRTDTQEQIDLSVDHITEVQNTQLSSKQIPVFPSNQVIKTISNFIDNTKSEVFQQTVTTQKQLTNFNQACEQININISTLKQDAYQIIDSAILQYMAAAEYHVQGTKMGEYRQQLVYSKIQEYFISQQKQITDDEHQLILKLIEQIFTNNKKKLLNIAEQIFSDTKGCISLFSGCMQ</sequence>
<proteinExistence type="predicted"/>
<dbReference type="EMBL" id="CAXDID020000011">
    <property type="protein sequence ID" value="CAL5979544.1"/>
    <property type="molecule type" value="Genomic_DNA"/>
</dbReference>
<keyword evidence="2" id="KW-1185">Reference proteome</keyword>
<organism evidence="1 2">
    <name type="scientific">Hexamita inflata</name>
    <dbReference type="NCBI Taxonomy" id="28002"/>
    <lineage>
        <taxon>Eukaryota</taxon>
        <taxon>Metamonada</taxon>
        <taxon>Diplomonadida</taxon>
        <taxon>Hexamitidae</taxon>
        <taxon>Hexamitinae</taxon>
        <taxon>Hexamita</taxon>
    </lineage>
</organism>
<dbReference type="Proteomes" id="UP001642409">
    <property type="component" value="Unassembled WGS sequence"/>
</dbReference>
<reference evidence="1 2" key="1">
    <citation type="submission" date="2024-07" db="EMBL/GenBank/DDBJ databases">
        <authorList>
            <person name="Akdeniz Z."/>
        </authorList>
    </citation>
    <scope>NUCLEOTIDE SEQUENCE [LARGE SCALE GENOMIC DNA]</scope>
</reference>
<protein>
    <submittedName>
        <fullName evidence="1">Uncharacterized protein</fullName>
    </submittedName>
</protein>
<name>A0ABP1GUL6_9EUKA</name>